<dbReference type="AlphaFoldDB" id="A0ABD3RTA2"/>
<comment type="caution">
    <text evidence="1">The sequence shown here is derived from an EMBL/GenBank/DDBJ whole genome shotgun (WGS) entry which is preliminary data.</text>
</comment>
<keyword evidence="2" id="KW-1185">Reference proteome</keyword>
<dbReference type="Proteomes" id="UP001530377">
    <property type="component" value="Unassembled WGS sequence"/>
</dbReference>
<dbReference type="EMBL" id="JALLPB020000201">
    <property type="protein sequence ID" value="KAL3815391.1"/>
    <property type="molecule type" value="Genomic_DNA"/>
</dbReference>
<accession>A0ABD3RTA2</accession>
<proteinExistence type="predicted"/>
<reference evidence="1 2" key="1">
    <citation type="submission" date="2024-10" db="EMBL/GenBank/DDBJ databases">
        <title>Updated reference genomes for cyclostephanoid diatoms.</title>
        <authorList>
            <person name="Roberts W.R."/>
            <person name="Alverson A.J."/>
        </authorList>
    </citation>
    <scope>NUCLEOTIDE SEQUENCE [LARGE SCALE GENOMIC DNA]</scope>
    <source>
        <strain evidence="1 2">AJA228-03</strain>
    </source>
</reference>
<protein>
    <submittedName>
        <fullName evidence="1">Uncharacterized protein</fullName>
    </submittedName>
</protein>
<name>A0ABD3RTA2_9STRA</name>
<gene>
    <name evidence="1" type="ORF">ACHAXA_010996</name>
</gene>
<organism evidence="1 2">
    <name type="scientific">Cyclostephanos tholiformis</name>
    <dbReference type="NCBI Taxonomy" id="382380"/>
    <lineage>
        <taxon>Eukaryota</taxon>
        <taxon>Sar</taxon>
        <taxon>Stramenopiles</taxon>
        <taxon>Ochrophyta</taxon>
        <taxon>Bacillariophyta</taxon>
        <taxon>Coscinodiscophyceae</taxon>
        <taxon>Thalassiosirophycidae</taxon>
        <taxon>Stephanodiscales</taxon>
        <taxon>Stephanodiscaceae</taxon>
        <taxon>Cyclostephanos</taxon>
    </lineage>
</organism>
<sequence>MVRFTGIDLGPLEFTSEECDQWWLCWKQNLMGFKAPPYNSVHVYLITKEVIRGNCREQNNPFLWEGIMLNLPQTREYVPSSAWITKMRTDNLLASDFVCFVDDQQVMARGSLQVKEAGHLEGELPWASRCFAENPAADGSYTLGAWAGANVCIEEPEGVILLMSREKWNRLKSTCNKWLKHLNQNATELNYKELQSDRGFMVYAT</sequence>
<evidence type="ECO:0000313" key="2">
    <source>
        <dbReference type="Proteomes" id="UP001530377"/>
    </source>
</evidence>
<evidence type="ECO:0000313" key="1">
    <source>
        <dbReference type="EMBL" id="KAL3815391.1"/>
    </source>
</evidence>